<protein>
    <submittedName>
        <fullName evidence="4">Guanidinobutyrase</fullName>
        <ecNumber evidence="4">3.5.3.7</ecNumber>
    </submittedName>
</protein>
<gene>
    <name evidence="4" type="primary">gbuA_8</name>
    <name evidence="4" type="ORF">SDC9_207390</name>
</gene>
<dbReference type="GO" id="GO:0047971">
    <property type="term" value="F:guanidinobutyrase activity"/>
    <property type="evidence" value="ECO:0007669"/>
    <property type="project" value="UniProtKB-EC"/>
</dbReference>
<evidence type="ECO:0000256" key="1">
    <source>
        <dbReference type="ARBA" id="ARBA00009227"/>
    </source>
</evidence>
<sequence>MESVRCEGIYLTLDIDGIDPAYAPGTGTPEPFGLTPMDVKKAINLLGDRLVGFDVTEVCPPADPGGTTSLLAARMIKEVIAVRSCRN</sequence>
<evidence type="ECO:0000313" key="4">
    <source>
        <dbReference type="EMBL" id="MPN59668.1"/>
    </source>
</evidence>
<reference evidence="4" key="1">
    <citation type="submission" date="2019-08" db="EMBL/GenBank/DDBJ databases">
        <authorList>
            <person name="Kucharzyk K."/>
            <person name="Murdoch R.W."/>
            <person name="Higgins S."/>
            <person name="Loffler F."/>
        </authorList>
    </citation>
    <scope>NUCLEOTIDE SEQUENCE</scope>
</reference>
<dbReference type="InterPro" id="IPR023696">
    <property type="entry name" value="Ureohydrolase_dom_sf"/>
</dbReference>
<comment type="caution">
    <text evidence="4">The sequence shown here is derived from an EMBL/GenBank/DDBJ whole genome shotgun (WGS) entry which is preliminary data.</text>
</comment>
<dbReference type="Gene3D" id="3.40.800.10">
    <property type="entry name" value="Ureohydrolase domain"/>
    <property type="match status" value="1"/>
</dbReference>
<dbReference type="EC" id="3.5.3.7" evidence="4"/>
<dbReference type="PROSITE" id="PS01053">
    <property type="entry name" value="ARGINASE_1"/>
    <property type="match status" value="1"/>
</dbReference>
<dbReference type="Pfam" id="PF00491">
    <property type="entry name" value="Arginase"/>
    <property type="match status" value="1"/>
</dbReference>
<keyword evidence="2" id="KW-0479">Metal-binding</keyword>
<dbReference type="PANTHER" id="PTHR11358">
    <property type="entry name" value="ARGINASE/AGMATINASE"/>
    <property type="match status" value="1"/>
</dbReference>
<dbReference type="AlphaFoldDB" id="A0A645J7N5"/>
<dbReference type="EMBL" id="VSSQ01133935">
    <property type="protein sequence ID" value="MPN59668.1"/>
    <property type="molecule type" value="Genomic_DNA"/>
</dbReference>
<dbReference type="GO" id="GO:0033389">
    <property type="term" value="P:putrescine biosynthetic process from arginine, via agmatine"/>
    <property type="evidence" value="ECO:0007669"/>
    <property type="project" value="TreeGrafter"/>
</dbReference>
<proteinExistence type="inferred from homology"/>
<comment type="similarity">
    <text evidence="1">Belongs to the arginase family. Agmatinase subfamily.</text>
</comment>
<dbReference type="InterPro" id="IPR020855">
    <property type="entry name" value="Ureohydrolase_Mn_BS"/>
</dbReference>
<dbReference type="PANTHER" id="PTHR11358:SF26">
    <property type="entry name" value="GUANIDINO ACID HYDROLASE, MITOCHONDRIAL"/>
    <property type="match status" value="1"/>
</dbReference>
<dbReference type="GO" id="GO:0008783">
    <property type="term" value="F:agmatinase activity"/>
    <property type="evidence" value="ECO:0007669"/>
    <property type="project" value="TreeGrafter"/>
</dbReference>
<dbReference type="InterPro" id="IPR006035">
    <property type="entry name" value="Ureohydrolase"/>
</dbReference>
<keyword evidence="3 4" id="KW-0378">Hydrolase</keyword>
<evidence type="ECO:0000256" key="3">
    <source>
        <dbReference type="ARBA" id="ARBA00022801"/>
    </source>
</evidence>
<dbReference type="GO" id="GO:0046872">
    <property type="term" value="F:metal ion binding"/>
    <property type="evidence" value="ECO:0007669"/>
    <property type="project" value="UniProtKB-KW"/>
</dbReference>
<evidence type="ECO:0000256" key="2">
    <source>
        <dbReference type="ARBA" id="ARBA00022723"/>
    </source>
</evidence>
<name>A0A645J7N5_9ZZZZ</name>
<accession>A0A645J7N5</accession>
<organism evidence="4">
    <name type="scientific">bioreactor metagenome</name>
    <dbReference type="NCBI Taxonomy" id="1076179"/>
    <lineage>
        <taxon>unclassified sequences</taxon>
        <taxon>metagenomes</taxon>
        <taxon>ecological metagenomes</taxon>
    </lineage>
</organism>
<dbReference type="PROSITE" id="PS51409">
    <property type="entry name" value="ARGINASE_2"/>
    <property type="match status" value="1"/>
</dbReference>
<dbReference type="SUPFAM" id="SSF52768">
    <property type="entry name" value="Arginase/deacetylase"/>
    <property type="match status" value="1"/>
</dbReference>